<dbReference type="AlphaFoldDB" id="A0A9D4G7P5"/>
<sequence>MYSTVRHCQNGFHCQALPECSQTVRLNHYVLHCQALPVCYPLSDTASMYSTVRHCQNGFHCQALPECSPLSDKTIMFSTVRN</sequence>
<reference evidence="1" key="2">
    <citation type="submission" date="2020-11" db="EMBL/GenBank/DDBJ databases">
        <authorList>
            <person name="McCartney M.A."/>
            <person name="Auch B."/>
            <person name="Kono T."/>
            <person name="Mallez S."/>
            <person name="Becker A."/>
            <person name="Gohl D.M."/>
            <person name="Silverstein K.A.T."/>
            <person name="Koren S."/>
            <person name="Bechman K.B."/>
            <person name="Herman A."/>
            <person name="Abrahante J.E."/>
            <person name="Garbe J."/>
        </authorList>
    </citation>
    <scope>NUCLEOTIDE SEQUENCE</scope>
    <source>
        <strain evidence="1">Duluth1</strain>
        <tissue evidence="1">Whole animal</tissue>
    </source>
</reference>
<dbReference type="Proteomes" id="UP000828390">
    <property type="component" value="Unassembled WGS sequence"/>
</dbReference>
<accession>A0A9D4G7P5</accession>
<organism evidence="1 2">
    <name type="scientific">Dreissena polymorpha</name>
    <name type="common">Zebra mussel</name>
    <name type="synonym">Mytilus polymorpha</name>
    <dbReference type="NCBI Taxonomy" id="45954"/>
    <lineage>
        <taxon>Eukaryota</taxon>
        <taxon>Metazoa</taxon>
        <taxon>Spiralia</taxon>
        <taxon>Lophotrochozoa</taxon>
        <taxon>Mollusca</taxon>
        <taxon>Bivalvia</taxon>
        <taxon>Autobranchia</taxon>
        <taxon>Heteroconchia</taxon>
        <taxon>Euheterodonta</taxon>
        <taxon>Imparidentia</taxon>
        <taxon>Neoheterodontei</taxon>
        <taxon>Myida</taxon>
        <taxon>Dreissenoidea</taxon>
        <taxon>Dreissenidae</taxon>
        <taxon>Dreissena</taxon>
    </lineage>
</organism>
<comment type="caution">
    <text evidence="1">The sequence shown here is derived from an EMBL/GenBank/DDBJ whole genome shotgun (WGS) entry which is preliminary data.</text>
</comment>
<evidence type="ECO:0000313" key="2">
    <source>
        <dbReference type="Proteomes" id="UP000828390"/>
    </source>
</evidence>
<proteinExistence type="predicted"/>
<gene>
    <name evidence="1" type="ORF">DPMN_140487</name>
</gene>
<reference evidence="1" key="1">
    <citation type="journal article" date="2019" name="bioRxiv">
        <title>The Genome of the Zebra Mussel, Dreissena polymorpha: A Resource for Invasive Species Research.</title>
        <authorList>
            <person name="McCartney M.A."/>
            <person name="Auch B."/>
            <person name="Kono T."/>
            <person name="Mallez S."/>
            <person name="Zhang Y."/>
            <person name="Obille A."/>
            <person name="Becker A."/>
            <person name="Abrahante J.E."/>
            <person name="Garbe J."/>
            <person name="Badalamenti J.P."/>
            <person name="Herman A."/>
            <person name="Mangelson H."/>
            <person name="Liachko I."/>
            <person name="Sullivan S."/>
            <person name="Sone E.D."/>
            <person name="Koren S."/>
            <person name="Silverstein K.A.T."/>
            <person name="Beckman K.B."/>
            <person name="Gohl D.M."/>
        </authorList>
    </citation>
    <scope>NUCLEOTIDE SEQUENCE</scope>
    <source>
        <strain evidence="1">Duluth1</strain>
        <tissue evidence="1">Whole animal</tissue>
    </source>
</reference>
<protein>
    <submittedName>
        <fullName evidence="1">Uncharacterized protein</fullName>
    </submittedName>
</protein>
<keyword evidence="2" id="KW-1185">Reference proteome</keyword>
<evidence type="ECO:0000313" key="1">
    <source>
        <dbReference type="EMBL" id="KAH3812065.1"/>
    </source>
</evidence>
<dbReference type="EMBL" id="JAIWYP010000006">
    <property type="protein sequence ID" value="KAH3812065.1"/>
    <property type="molecule type" value="Genomic_DNA"/>
</dbReference>
<name>A0A9D4G7P5_DREPO</name>